<sequence>MDATMPRLRNLILLTALSSPLITSCSTEQATSYAANYVTKAALKELRPAGDVISVGIDLEKDVIAFEALVRILIKEARVTWGDEKKASSKEYVKYTNHYRTRVFVDFESGKVHVETVDRSDLRKAIAAILLTPYAPDQVDLFSDKDVPVGEEPMLYHQVLDHENQPIRWEWRALRYADYLIQNQLTTHSTPKGLAYAVNFNLVDDHLSQRQYQYASLVRKHARIYGVEESLIYAVIRTESSFNPYAVSSSNAYGLMQIIPRTAGRDVFDKVKNKPGQPSKNWLFQPHNNIDTGTAYLSLLENHYLKNIRDPLSRKYTIISAYNGGAGNVFATFDRNRERAIQKINGLKPNQVYWALTQRHPRGESRRYLEKVSTAQKDFYKGNI</sequence>
<evidence type="ECO:0000256" key="1">
    <source>
        <dbReference type="ARBA" id="ARBA00007734"/>
    </source>
</evidence>
<dbReference type="NCBIfam" id="NF008670">
    <property type="entry name" value="PRK11671.1"/>
    <property type="match status" value="1"/>
</dbReference>
<dbReference type="GO" id="GO:0000270">
    <property type="term" value="P:peptidoglycan metabolic process"/>
    <property type="evidence" value="ECO:0007669"/>
    <property type="project" value="InterPro"/>
</dbReference>
<feature type="domain" description="Transglycosylase SLT" evidence="2">
    <location>
        <begin position="217"/>
        <end position="344"/>
    </location>
</feature>
<protein>
    <submittedName>
        <fullName evidence="4">Murein transglycosylase</fullName>
    </submittedName>
</protein>
<dbReference type="PROSITE" id="PS00922">
    <property type="entry name" value="TRANSGLYCOSYLASE"/>
    <property type="match status" value="1"/>
</dbReference>
<evidence type="ECO:0000313" key="5">
    <source>
        <dbReference type="Proteomes" id="UP000027997"/>
    </source>
</evidence>
<evidence type="ECO:0000259" key="2">
    <source>
        <dbReference type="Pfam" id="PF01464"/>
    </source>
</evidence>
<feature type="domain" description="Murein transglycosylase-C N-terminal" evidence="3">
    <location>
        <begin position="61"/>
        <end position="213"/>
    </location>
</feature>
<comment type="similarity">
    <text evidence="1">Belongs to the transglycosylase Slt family.</text>
</comment>
<dbReference type="STRING" id="305900.GV64_18635"/>
<dbReference type="InterPro" id="IPR000189">
    <property type="entry name" value="Transglyc_AS"/>
</dbReference>
<gene>
    <name evidence="4" type="ORF">GV64_18635</name>
</gene>
<dbReference type="GO" id="GO:0008933">
    <property type="term" value="F:peptidoglycan lytic transglycosylase activity"/>
    <property type="evidence" value="ECO:0007669"/>
    <property type="project" value="InterPro"/>
</dbReference>
<organism evidence="4 5">
    <name type="scientific">Endozoicomonas elysicola</name>
    <dbReference type="NCBI Taxonomy" id="305900"/>
    <lineage>
        <taxon>Bacteria</taxon>
        <taxon>Pseudomonadati</taxon>
        <taxon>Pseudomonadota</taxon>
        <taxon>Gammaproteobacteria</taxon>
        <taxon>Oceanospirillales</taxon>
        <taxon>Endozoicomonadaceae</taxon>
        <taxon>Endozoicomonas</taxon>
    </lineage>
</organism>
<dbReference type="EMBL" id="JOJP01000001">
    <property type="protein sequence ID" value="KEI72476.1"/>
    <property type="molecule type" value="Genomic_DNA"/>
</dbReference>
<dbReference type="Pfam" id="PF01464">
    <property type="entry name" value="SLT"/>
    <property type="match status" value="1"/>
</dbReference>
<dbReference type="PANTHER" id="PTHR37423:SF2">
    <property type="entry name" value="MEMBRANE-BOUND LYTIC MUREIN TRANSGLYCOSYLASE C"/>
    <property type="match status" value="1"/>
</dbReference>
<dbReference type="GO" id="GO:0016020">
    <property type="term" value="C:membrane"/>
    <property type="evidence" value="ECO:0007669"/>
    <property type="project" value="InterPro"/>
</dbReference>
<reference evidence="4 5" key="1">
    <citation type="submission" date="2014-06" db="EMBL/GenBank/DDBJ databases">
        <title>Whole Genome Sequences of Three Symbiotic Endozoicomonas Bacteria.</title>
        <authorList>
            <person name="Neave M.J."/>
            <person name="Apprill A."/>
            <person name="Voolstra C.R."/>
        </authorList>
    </citation>
    <scope>NUCLEOTIDE SEQUENCE [LARGE SCALE GENOMIC DNA]</scope>
    <source>
        <strain evidence="4 5">DSM 22380</strain>
    </source>
</reference>
<dbReference type="InterPro" id="IPR024570">
    <property type="entry name" value="Murein_transglycosylaseC_N"/>
</dbReference>
<dbReference type="SUPFAM" id="SSF53955">
    <property type="entry name" value="Lysozyme-like"/>
    <property type="match status" value="1"/>
</dbReference>
<comment type="caution">
    <text evidence="4">The sequence shown here is derived from an EMBL/GenBank/DDBJ whole genome shotgun (WGS) entry which is preliminary data.</text>
</comment>
<dbReference type="Pfam" id="PF11873">
    <property type="entry name" value="Mltc_N"/>
    <property type="match status" value="1"/>
</dbReference>
<proteinExistence type="inferred from homology"/>
<evidence type="ECO:0000259" key="3">
    <source>
        <dbReference type="Pfam" id="PF11873"/>
    </source>
</evidence>
<accession>A0A081KEA0</accession>
<keyword evidence="5" id="KW-1185">Reference proteome</keyword>
<dbReference type="AlphaFoldDB" id="A0A081KEA0"/>
<dbReference type="InterPro" id="IPR008258">
    <property type="entry name" value="Transglycosylase_SLT_dom_1"/>
</dbReference>
<dbReference type="Proteomes" id="UP000027997">
    <property type="component" value="Unassembled WGS sequence"/>
</dbReference>
<dbReference type="eggNOG" id="COG0741">
    <property type="taxonomic scope" value="Bacteria"/>
</dbReference>
<evidence type="ECO:0000313" key="4">
    <source>
        <dbReference type="EMBL" id="KEI72476.1"/>
    </source>
</evidence>
<dbReference type="CDD" id="cd16893">
    <property type="entry name" value="LT_MltC_MltE"/>
    <property type="match status" value="1"/>
</dbReference>
<dbReference type="PROSITE" id="PS51257">
    <property type="entry name" value="PROKAR_LIPOPROTEIN"/>
    <property type="match status" value="1"/>
</dbReference>
<dbReference type="PANTHER" id="PTHR37423">
    <property type="entry name" value="SOLUBLE LYTIC MUREIN TRANSGLYCOSYLASE-RELATED"/>
    <property type="match status" value="1"/>
</dbReference>
<dbReference type="InterPro" id="IPR023346">
    <property type="entry name" value="Lysozyme-like_dom_sf"/>
</dbReference>
<name>A0A081KEA0_9GAMM</name>
<dbReference type="Gene3D" id="1.10.530.10">
    <property type="match status" value="1"/>
</dbReference>